<sequence>MPLFVTDIETLKASRALPTEDAEAAARARRDAGRPSILYFLHIPKCGGTSAAHLWRSSYPGCVATTRLNAKSDIKHCRLHEVSDIYDVSFATVRHPLTWYESWWRYVQSPKVKDRPETLDEQGRPNFDTWIGEGVWHPLRRIAHCHDSSFSTFIDNVISDQPGFVTNMYEEYLGSHQSTSTVDHIIKMEDLHASFSALCRSYGWKVPTVTKHENQSLQSLTTDWSSAQIEKMQSLESDALQRFDYEAR</sequence>
<gene>
    <name evidence="1" type="ORF">GCM10011503_25090</name>
</gene>
<dbReference type="EMBL" id="BMKF01000002">
    <property type="protein sequence ID" value="GGB75390.1"/>
    <property type="molecule type" value="Genomic_DNA"/>
</dbReference>
<accession>A0ABQ1JRZ5</accession>
<organism evidence="1 2">
    <name type="scientific">Henriciella pelagia</name>
    <dbReference type="NCBI Taxonomy" id="1977912"/>
    <lineage>
        <taxon>Bacteria</taxon>
        <taxon>Pseudomonadati</taxon>
        <taxon>Pseudomonadota</taxon>
        <taxon>Alphaproteobacteria</taxon>
        <taxon>Hyphomonadales</taxon>
        <taxon>Hyphomonadaceae</taxon>
        <taxon>Henriciella</taxon>
    </lineage>
</organism>
<dbReference type="InterPro" id="IPR027417">
    <property type="entry name" value="P-loop_NTPase"/>
</dbReference>
<protein>
    <recommendedName>
        <fullName evidence="3">Sulfotransferase family protein</fullName>
    </recommendedName>
</protein>
<keyword evidence="2" id="KW-1185">Reference proteome</keyword>
<dbReference type="Gene3D" id="3.40.50.300">
    <property type="entry name" value="P-loop containing nucleotide triphosphate hydrolases"/>
    <property type="match status" value="1"/>
</dbReference>
<evidence type="ECO:0008006" key="3">
    <source>
        <dbReference type="Google" id="ProtNLM"/>
    </source>
</evidence>
<reference evidence="2" key="1">
    <citation type="journal article" date="2019" name="Int. J. Syst. Evol. Microbiol.">
        <title>The Global Catalogue of Microorganisms (GCM) 10K type strain sequencing project: providing services to taxonomists for standard genome sequencing and annotation.</title>
        <authorList>
            <consortium name="The Broad Institute Genomics Platform"/>
            <consortium name="The Broad Institute Genome Sequencing Center for Infectious Disease"/>
            <person name="Wu L."/>
            <person name="Ma J."/>
        </authorList>
    </citation>
    <scope>NUCLEOTIDE SEQUENCE [LARGE SCALE GENOMIC DNA]</scope>
    <source>
        <strain evidence="2">CGMCC 1.15928</strain>
    </source>
</reference>
<comment type="caution">
    <text evidence="1">The sequence shown here is derived from an EMBL/GenBank/DDBJ whole genome shotgun (WGS) entry which is preliminary data.</text>
</comment>
<dbReference type="Proteomes" id="UP000628854">
    <property type="component" value="Unassembled WGS sequence"/>
</dbReference>
<name>A0ABQ1JRZ5_9PROT</name>
<evidence type="ECO:0000313" key="2">
    <source>
        <dbReference type="Proteomes" id="UP000628854"/>
    </source>
</evidence>
<dbReference type="SUPFAM" id="SSF52540">
    <property type="entry name" value="P-loop containing nucleoside triphosphate hydrolases"/>
    <property type="match status" value="1"/>
</dbReference>
<proteinExistence type="predicted"/>
<evidence type="ECO:0000313" key="1">
    <source>
        <dbReference type="EMBL" id="GGB75390.1"/>
    </source>
</evidence>